<dbReference type="STRING" id="1178825.SAMN05216261_1554"/>
<dbReference type="Gene3D" id="3.40.50.1820">
    <property type="entry name" value="alpha/beta hydrolase"/>
    <property type="match status" value="1"/>
</dbReference>
<organism evidence="3 4">
    <name type="scientific">Algibacter luteus</name>
    <dbReference type="NCBI Taxonomy" id="1178825"/>
    <lineage>
        <taxon>Bacteria</taxon>
        <taxon>Pseudomonadati</taxon>
        <taxon>Bacteroidota</taxon>
        <taxon>Flavobacteriia</taxon>
        <taxon>Flavobacteriales</taxon>
        <taxon>Flavobacteriaceae</taxon>
        <taxon>Algibacter</taxon>
    </lineage>
</organism>
<dbReference type="SUPFAM" id="SSF53474">
    <property type="entry name" value="alpha/beta-Hydrolases"/>
    <property type="match status" value="1"/>
</dbReference>
<keyword evidence="1" id="KW-0732">Signal</keyword>
<accession>A0A1M6DGT6</accession>
<dbReference type="eggNOG" id="COG0400">
    <property type="taxonomic scope" value="Bacteria"/>
</dbReference>
<keyword evidence="4" id="KW-1185">Reference proteome</keyword>
<name>A0A1M6DGT6_9FLAO</name>
<dbReference type="InterPro" id="IPR050955">
    <property type="entry name" value="Plant_Biomass_Hydrol_Est"/>
</dbReference>
<gene>
    <name evidence="3" type="ORF">SAMN05216261_1554</name>
</gene>
<dbReference type="PANTHER" id="PTHR43037:SF5">
    <property type="entry name" value="FERULOYL ESTERASE"/>
    <property type="match status" value="1"/>
</dbReference>
<sequence length="262" mass="28914">MRAKFVLLLLVVVFLGCSKDNDEDIVIVDSRTIEEVIEDFKNLNIQPGINDFSLESMNTGVFWNFRVIAPTDASETNKRPLVIALHGASGGSPTAHQNTSCYVEPGLEELNAYIISPNAGTEQWYSINNQIQVINLLELAKANWHVDATKVLVTGYSNGGNASWLYTDFFPQYFTAGIAMASSYNSRRADGSISAIAVPLYVIHSNADELFPVEITQAFVEDSLNAGSTIEFVVVDGLSHYTPCDYVSYLKEGVAWVQNQVW</sequence>
<dbReference type="OrthoDB" id="9803578at2"/>
<evidence type="ECO:0000256" key="2">
    <source>
        <dbReference type="ARBA" id="ARBA00022801"/>
    </source>
</evidence>
<evidence type="ECO:0000313" key="4">
    <source>
        <dbReference type="Proteomes" id="UP000184396"/>
    </source>
</evidence>
<evidence type="ECO:0000313" key="3">
    <source>
        <dbReference type="EMBL" id="SHI72486.1"/>
    </source>
</evidence>
<dbReference type="InterPro" id="IPR029058">
    <property type="entry name" value="AB_hydrolase_fold"/>
</dbReference>
<dbReference type="RefSeq" id="WP_019386897.1">
    <property type="nucleotide sequence ID" value="NZ_ALIH01000003.1"/>
</dbReference>
<evidence type="ECO:0000256" key="1">
    <source>
        <dbReference type="ARBA" id="ARBA00022729"/>
    </source>
</evidence>
<dbReference type="EMBL" id="FQYK01000003">
    <property type="protein sequence ID" value="SHI72486.1"/>
    <property type="molecule type" value="Genomic_DNA"/>
</dbReference>
<reference evidence="3 4" key="1">
    <citation type="submission" date="2016-11" db="EMBL/GenBank/DDBJ databases">
        <authorList>
            <person name="Jaros S."/>
            <person name="Januszkiewicz K."/>
            <person name="Wedrychowicz H."/>
        </authorList>
    </citation>
    <scope>NUCLEOTIDE SEQUENCE [LARGE SCALE GENOMIC DNA]</scope>
    <source>
        <strain evidence="3 4">CGMCC 1.12213</strain>
    </source>
</reference>
<dbReference type="GO" id="GO:0016787">
    <property type="term" value="F:hydrolase activity"/>
    <property type="evidence" value="ECO:0007669"/>
    <property type="project" value="UniProtKB-KW"/>
</dbReference>
<proteinExistence type="predicted"/>
<protein>
    <submittedName>
        <fullName evidence="3">Dienelactone hydrolase family protein</fullName>
    </submittedName>
</protein>
<dbReference type="PROSITE" id="PS51257">
    <property type="entry name" value="PROKAR_LIPOPROTEIN"/>
    <property type="match status" value="1"/>
</dbReference>
<dbReference type="AlphaFoldDB" id="A0A1M6DGT6"/>
<dbReference type="Proteomes" id="UP000184396">
    <property type="component" value="Unassembled WGS sequence"/>
</dbReference>
<dbReference type="PANTHER" id="PTHR43037">
    <property type="entry name" value="UNNAMED PRODUCT-RELATED"/>
    <property type="match status" value="1"/>
</dbReference>
<keyword evidence="2 3" id="KW-0378">Hydrolase</keyword>